<comment type="caution">
    <text evidence="2">The sequence shown here is derived from an EMBL/GenBank/DDBJ whole genome shotgun (WGS) entry which is preliminary data.</text>
</comment>
<dbReference type="Proteomes" id="UP001190700">
    <property type="component" value="Unassembled WGS sequence"/>
</dbReference>
<keyword evidence="3" id="KW-1185">Reference proteome</keyword>
<organism evidence="2 3">
    <name type="scientific">Cymbomonas tetramitiformis</name>
    <dbReference type="NCBI Taxonomy" id="36881"/>
    <lineage>
        <taxon>Eukaryota</taxon>
        <taxon>Viridiplantae</taxon>
        <taxon>Chlorophyta</taxon>
        <taxon>Pyramimonadophyceae</taxon>
        <taxon>Pyramimonadales</taxon>
        <taxon>Pyramimonadaceae</taxon>
        <taxon>Cymbomonas</taxon>
    </lineage>
</organism>
<proteinExistence type="predicted"/>
<reference evidence="2 3" key="1">
    <citation type="journal article" date="2015" name="Genome Biol. Evol.">
        <title>Comparative Genomics of a Bacterivorous Green Alga Reveals Evolutionary Causalities and Consequences of Phago-Mixotrophic Mode of Nutrition.</title>
        <authorList>
            <person name="Burns J.A."/>
            <person name="Paasch A."/>
            <person name="Narechania A."/>
            <person name="Kim E."/>
        </authorList>
    </citation>
    <scope>NUCLEOTIDE SEQUENCE [LARGE SCALE GENOMIC DNA]</scope>
    <source>
        <strain evidence="2 3">PLY_AMNH</strain>
    </source>
</reference>
<protein>
    <submittedName>
        <fullName evidence="2">Uncharacterized protein</fullName>
    </submittedName>
</protein>
<keyword evidence="1" id="KW-1133">Transmembrane helix</keyword>
<evidence type="ECO:0000256" key="1">
    <source>
        <dbReference type="SAM" id="Phobius"/>
    </source>
</evidence>
<dbReference type="EMBL" id="LGRX02003761">
    <property type="protein sequence ID" value="KAK3281660.1"/>
    <property type="molecule type" value="Genomic_DNA"/>
</dbReference>
<evidence type="ECO:0000313" key="3">
    <source>
        <dbReference type="Proteomes" id="UP001190700"/>
    </source>
</evidence>
<feature type="transmembrane region" description="Helical" evidence="1">
    <location>
        <begin position="32"/>
        <end position="51"/>
    </location>
</feature>
<keyword evidence="1" id="KW-0472">Membrane</keyword>
<gene>
    <name evidence="2" type="ORF">CYMTET_10559</name>
</gene>
<name>A0AAE0LEC6_9CHLO</name>
<keyword evidence="1" id="KW-0812">Transmembrane</keyword>
<dbReference type="AlphaFoldDB" id="A0AAE0LEC6"/>
<evidence type="ECO:0000313" key="2">
    <source>
        <dbReference type="EMBL" id="KAK3281660.1"/>
    </source>
</evidence>
<accession>A0AAE0LEC6</accession>
<sequence length="80" mass="8808">MAILQDLGLLLFFQNALPPFLATFCNKTVAVAFLTVAFSCVVLPFVFKTLVQLSIAWGLMEAEWNIPDKTPEGPPYGFAN</sequence>